<evidence type="ECO:0008006" key="3">
    <source>
        <dbReference type="Google" id="ProtNLM"/>
    </source>
</evidence>
<feature type="transmembrane region" description="Helical" evidence="1">
    <location>
        <begin position="44"/>
        <end position="62"/>
    </location>
</feature>
<dbReference type="AlphaFoldDB" id="A0A3B1C7Q0"/>
<feature type="transmembrane region" description="Helical" evidence="1">
    <location>
        <begin position="227"/>
        <end position="248"/>
    </location>
</feature>
<feature type="transmembrane region" description="Helical" evidence="1">
    <location>
        <begin position="137"/>
        <end position="159"/>
    </location>
</feature>
<keyword evidence="1" id="KW-0812">Transmembrane</keyword>
<dbReference type="EMBL" id="UOFZ01000067">
    <property type="protein sequence ID" value="VAX12867.1"/>
    <property type="molecule type" value="Genomic_DNA"/>
</dbReference>
<organism evidence="2">
    <name type="scientific">hydrothermal vent metagenome</name>
    <dbReference type="NCBI Taxonomy" id="652676"/>
    <lineage>
        <taxon>unclassified sequences</taxon>
        <taxon>metagenomes</taxon>
        <taxon>ecological metagenomes</taxon>
    </lineage>
</organism>
<evidence type="ECO:0000313" key="2">
    <source>
        <dbReference type="EMBL" id="VAX12867.1"/>
    </source>
</evidence>
<name>A0A3B1C7Q0_9ZZZZ</name>
<dbReference type="Pfam" id="PF07556">
    <property type="entry name" value="DUF1538"/>
    <property type="match status" value="1"/>
</dbReference>
<keyword evidence="1" id="KW-0472">Membrane</keyword>
<feature type="transmembrane region" description="Helical" evidence="1">
    <location>
        <begin position="101"/>
        <end position="125"/>
    </location>
</feature>
<feature type="transmembrane region" description="Helical" evidence="1">
    <location>
        <begin position="195"/>
        <end position="215"/>
    </location>
</feature>
<feature type="transmembrane region" description="Helical" evidence="1">
    <location>
        <begin position="165"/>
        <end position="183"/>
    </location>
</feature>
<dbReference type="InterPro" id="IPR011435">
    <property type="entry name" value="UmpAB"/>
</dbReference>
<proteinExistence type="predicted"/>
<evidence type="ECO:0000256" key="1">
    <source>
        <dbReference type="SAM" id="Phobius"/>
    </source>
</evidence>
<reference evidence="2" key="1">
    <citation type="submission" date="2018-06" db="EMBL/GenBank/DDBJ databases">
        <authorList>
            <person name="Zhirakovskaya E."/>
        </authorList>
    </citation>
    <scope>NUCLEOTIDE SEQUENCE</scope>
</reference>
<sequence length="260" mass="28399">MSDFFLQLLNITIDTVFDVLPIVIIIFGFQFLVIRQPVPHMKRVLLGFLYVLLGLSFFLVGLKQALFPVGELMAKQLTDPVFIYGSLENVPRFFHWSDYKWVYIFAASIGFSTTIAEPALLAVALKAHDVSAGTISVWGLRVAVALGVAFGIALGTYRIVSGTPLYYYIIGGYVIVIIQTFFAPKTIIALAYDSGGVTTSTVTVPLVTALGLELANTVPGRSELLDGFGLIAFASLFPIISVMAYAQLSQSRLLQCIKKK</sequence>
<accession>A0A3B1C7Q0</accession>
<protein>
    <recommendedName>
        <fullName evidence="3">DUF1538 domain-containing protein</fullName>
    </recommendedName>
</protein>
<keyword evidence="1" id="KW-1133">Transmembrane helix</keyword>
<feature type="transmembrane region" description="Helical" evidence="1">
    <location>
        <begin position="6"/>
        <end position="32"/>
    </location>
</feature>
<gene>
    <name evidence="2" type="ORF">MNBD_GAMMA24-1356</name>
</gene>